<gene>
    <name evidence="4" type="ORF">EDB92DRAFT_2105912</name>
</gene>
<feature type="region of interest" description="Disordered" evidence="2">
    <location>
        <begin position="214"/>
        <end position="235"/>
    </location>
</feature>
<dbReference type="SMART" id="SM00324">
    <property type="entry name" value="RhoGAP"/>
    <property type="match status" value="1"/>
</dbReference>
<dbReference type="Gene3D" id="1.10.555.10">
    <property type="entry name" value="Rho GTPase activation protein"/>
    <property type="match status" value="1"/>
</dbReference>
<dbReference type="InterPro" id="IPR008936">
    <property type="entry name" value="Rho_GTPase_activation_prot"/>
</dbReference>
<dbReference type="Pfam" id="PF00611">
    <property type="entry name" value="FCH"/>
    <property type="match status" value="1"/>
</dbReference>
<comment type="caution">
    <text evidence="4">The sequence shown here is derived from an EMBL/GenBank/DDBJ whole genome shotgun (WGS) entry which is preliminary data.</text>
</comment>
<dbReference type="PROSITE" id="PS50238">
    <property type="entry name" value="RHOGAP"/>
    <property type="match status" value="1"/>
</dbReference>
<feature type="region of interest" description="Disordered" evidence="2">
    <location>
        <begin position="634"/>
        <end position="657"/>
    </location>
</feature>
<dbReference type="GO" id="GO:0005096">
    <property type="term" value="F:GTPase activator activity"/>
    <property type="evidence" value="ECO:0007669"/>
    <property type="project" value="UniProtKB-KW"/>
</dbReference>
<evidence type="ECO:0000313" key="4">
    <source>
        <dbReference type="EMBL" id="KAH8984616.1"/>
    </source>
</evidence>
<proteinExistence type="predicted"/>
<evidence type="ECO:0000259" key="3">
    <source>
        <dbReference type="PROSITE" id="PS50238"/>
    </source>
</evidence>
<evidence type="ECO:0000313" key="5">
    <source>
        <dbReference type="Proteomes" id="UP001201163"/>
    </source>
</evidence>
<reference evidence="4" key="1">
    <citation type="submission" date="2022-01" db="EMBL/GenBank/DDBJ databases">
        <title>Comparative genomics reveals a dynamic genome evolution in the ectomycorrhizal milk-cap (Lactarius) mushrooms.</title>
        <authorList>
            <consortium name="DOE Joint Genome Institute"/>
            <person name="Lebreton A."/>
            <person name="Tang N."/>
            <person name="Kuo A."/>
            <person name="LaButti K."/>
            <person name="Drula E."/>
            <person name="Barry K."/>
            <person name="Clum A."/>
            <person name="Lipzen A."/>
            <person name="Mousain D."/>
            <person name="Ng V."/>
            <person name="Wang R."/>
            <person name="Wang X."/>
            <person name="Dai Y."/>
            <person name="Henrissat B."/>
            <person name="Grigoriev I.V."/>
            <person name="Guerin-Laguette A."/>
            <person name="Yu F."/>
            <person name="Martin F.M."/>
        </authorList>
    </citation>
    <scope>NUCLEOTIDE SEQUENCE</scope>
    <source>
        <strain evidence="4">QP</strain>
    </source>
</reference>
<feature type="compositionally biased region" description="Low complexity" evidence="2">
    <location>
        <begin position="636"/>
        <end position="650"/>
    </location>
</feature>
<dbReference type="InterPro" id="IPR001060">
    <property type="entry name" value="FCH_dom"/>
</dbReference>
<dbReference type="Proteomes" id="UP001201163">
    <property type="component" value="Unassembled WGS sequence"/>
</dbReference>
<sequence>MPHGRCLAFFDLRNYDLQQPPMSFLSVEPQSRAVLESHSNSLLAQFAIQLRIIERYLAFFQERRRIEATYIDSLRKLHRKAKTIDASFDPRAEPTTTRAAWDTVRDDLRRDNDVIKPLRTLKVRQKHLVWKGVPVLTIRSWKETKDETIKRIEADLKGTAAKYADYAENTISKLQRAYLQKYYPQQCAHSTDASQCPQDVPNKRFGGKVSALFRSRREDSRDPEPNKSGSEEVSDDDYRRAVGRLHTLRLIRAENLGEGYDCLEELVFTTTVKEVLVKYMNGMIAAYVKHDDLAMSTRAEVVKALAGTGYVRQYSKVIKMCIEEVEKRGLNTKKIYSLGSIHDAEVLELRRRFECEKPFSFSSMDTIHSVAMLLKRYLRDLPEPMFMLSLQDYRQYRRNRVRYAEHDLSLLRSKIGELHPVHRAALEAVLLHLLHVASHSAQNAMTVEALAAQFCYTILRGNAVLRDGVHVKHLVLEDLIRSAHTLFDERPSPSPAPSPYVEKTTSTLSMTYGSCLSPELSQPAEVQAMDSTIRHLPGLVGGIPTSVQSSLPSGAAIEGHLTPSPTPLLSPLLEFPSSMILTEAVETTTQEQVVLEVRGAEMVETFPNSSPPKVVPPTSVAEWLLHQSRLPPHPEPLTVLPSSPESVSSSRDANTRLEDSPGVVRLECSVGLCFNLTWPVVVANNPLLVLR</sequence>
<dbReference type="SUPFAM" id="SSF48350">
    <property type="entry name" value="GTPase activation domain, GAP"/>
    <property type="match status" value="1"/>
</dbReference>
<name>A0AAD4QAJ0_9AGAM</name>
<organism evidence="4 5">
    <name type="scientific">Lactarius akahatsu</name>
    <dbReference type="NCBI Taxonomy" id="416441"/>
    <lineage>
        <taxon>Eukaryota</taxon>
        <taxon>Fungi</taxon>
        <taxon>Dikarya</taxon>
        <taxon>Basidiomycota</taxon>
        <taxon>Agaricomycotina</taxon>
        <taxon>Agaricomycetes</taxon>
        <taxon>Russulales</taxon>
        <taxon>Russulaceae</taxon>
        <taxon>Lactarius</taxon>
    </lineage>
</organism>
<dbReference type="PANTHER" id="PTHR15228">
    <property type="entry name" value="SPERMATHECAL PHYSIOLOGY VARIANT"/>
    <property type="match status" value="1"/>
</dbReference>
<dbReference type="EMBL" id="JAKELL010000074">
    <property type="protein sequence ID" value="KAH8984616.1"/>
    <property type="molecule type" value="Genomic_DNA"/>
</dbReference>
<feature type="domain" description="Rho-GAP" evidence="3">
    <location>
        <begin position="296"/>
        <end position="487"/>
    </location>
</feature>
<dbReference type="GO" id="GO:0007165">
    <property type="term" value="P:signal transduction"/>
    <property type="evidence" value="ECO:0007669"/>
    <property type="project" value="InterPro"/>
</dbReference>
<dbReference type="PANTHER" id="PTHR15228:SF25">
    <property type="entry name" value="F-BAR DOMAIN-CONTAINING PROTEIN"/>
    <property type="match status" value="1"/>
</dbReference>
<evidence type="ECO:0000256" key="2">
    <source>
        <dbReference type="SAM" id="MobiDB-lite"/>
    </source>
</evidence>
<protein>
    <recommendedName>
        <fullName evidence="3">Rho-GAP domain-containing protein</fullName>
    </recommendedName>
</protein>
<dbReference type="CDD" id="cd00159">
    <property type="entry name" value="RhoGAP"/>
    <property type="match status" value="1"/>
</dbReference>
<evidence type="ECO:0000256" key="1">
    <source>
        <dbReference type="ARBA" id="ARBA00022468"/>
    </source>
</evidence>
<keyword evidence="1" id="KW-0343">GTPase activation</keyword>
<feature type="compositionally biased region" description="Basic and acidic residues" evidence="2">
    <location>
        <begin position="215"/>
        <end position="225"/>
    </location>
</feature>
<dbReference type="InterPro" id="IPR027267">
    <property type="entry name" value="AH/BAR_dom_sf"/>
</dbReference>
<dbReference type="SUPFAM" id="SSF103657">
    <property type="entry name" value="BAR/IMD domain-like"/>
    <property type="match status" value="1"/>
</dbReference>
<dbReference type="Pfam" id="PF00620">
    <property type="entry name" value="RhoGAP"/>
    <property type="match status" value="1"/>
</dbReference>
<dbReference type="Gene3D" id="1.20.1270.60">
    <property type="entry name" value="Arfaptin homology (AH) domain/BAR domain"/>
    <property type="match status" value="1"/>
</dbReference>
<accession>A0AAD4QAJ0</accession>
<keyword evidence="5" id="KW-1185">Reference proteome</keyword>
<dbReference type="AlphaFoldDB" id="A0AAD4QAJ0"/>
<dbReference type="InterPro" id="IPR000198">
    <property type="entry name" value="RhoGAP_dom"/>
</dbReference>
<dbReference type="InterPro" id="IPR051025">
    <property type="entry name" value="RhoGAP"/>
</dbReference>